<feature type="transmembrane region" description="Helical" evidence="1">
    <location>
        <begin position="12"/>
        <end position="36"/>
    </location>
</feature>
<evidence type="ECO:0008006" key="4">
    <source>
        <dbReference type="Google" id="ProtNLM"/>
    </source>
</evidence>
<organism evidence="2 3">
    <name type="scientific">Flavobacterium geliluteum</name>
    <dbReference type="NCBI Taxonomy" id="2816120"/>
    <lineage>
        <taxon>Bacteria</taxon>
        <taxon>Pseudomonadati</taxon>
        <taxon>Bacteroidota</taxon>
        <taxon>Flavobacteriia</taxon>
        <taxon>Flavobacteriales</taxon>
        <taxon>Flavobacteriaceae</taxon>
        <taxon>Flavobacterium</taxon>
    </lineage>
</organism>
<dbReference type="Pfam" id="PF16872">
    <property type="entry name" value="putAbiC"/>
    <property type="match status" value="1"/>
</dbReference>
<keyword evidence="1" id="KW-0472">Membrane</keyword>
<accession>A0A940X7R8</accession>
<keyword evidence="1" id="KW-1133">Transmembrane helix</keyword>
<evidence type="ECO:0000313" key="2">
    <source>
        <dbReference type="EMBL" id="MBP4139923.1"/>
    </source>
</evidence>
<dbReference type="InterPro" id="IPR031709">
    <property type="entry name" value="PutAbiC"/>
</dbReference>
<protein>
    <recommendedName>
        <fullName evidence="4">Phage abortive infection protein</fullName>
    </recommendedName>
</protein>
<proteinExistence type="predicted"/>
<name>A0A940X7R8_9FLAO</name>
<keyword evidence="1" id="KW-0812">Transmembrane</keyword>
<dbReference type="Proteomes" id="UP000675047">
    <property type="component" value="Unassembled WGS sequence"/>
</dbReference>
<feature type="transmembrane region" description="Helical" evidence="1">
    <location>
        <begin position="66"/>
        <end position="87"/>
    </location>
</feature>
<dbReference type="AlphaFoldDB" id="A0A940X7R8"/>
<gene>
    <name evidence="2" type="ORF">J3495_17760</name>
</gene>
<evidence type="ECO:0000313" key="3">
    <source>
        <dbReference type="Proteomes" id="UP000675047"/>
    </source>
</evidence>
<reference evidence="2 3" key="1">
    <citation type="submission" date="2021-03" db="EMBL/GenBank/DDBJ databases">
        <title>Flavobacterium Flabelliformis Sp. Nov. And Flavobacterium Geliluteum Sp. Nov., Two Novel Multidrug Resistant Psychrophilic Species Isolated From Antarctica.</title>
        <authorList>
            <person name="Kralova S."/>
            <person name="Busse H.J."/>
            <person name="Bezdicek M."/>
            <person name="Nykrynova M."/>
            <person name="Kroupova E."/>
            <person name="Krsek D."/>
            <person name="Sedlacek I."/>
        </authorList>
    </citation>
    <scope>NUCLEOTIDE SEQUENCE [LARGE SCALE GENOMIC DNA]</scope>
    <source>
        <strain evidence="2 3">P7388</strain>
    </source>
</reference>
<comment type="caution">
    <text evidence="2">The sequence shown here is derived from an EMBL/GenBank/DDBJ whole genome shotgun (WGS) entry which is preliminary data.</text>
</comment>
<dbReference type="RefSeq" id="WP_210668111.1">
    <property type="nucleotide sequence ID" value="NZ_JAGFBV010000040.1"/>
</dbReference>
<keyword evidence="3" id="KW-1185">Reference proteome</keyword>
<dbReference type="EMBL" id="JAGFBV010000040">
    <property type="protein sequence ID" value="MBP4139923.1"/>
    <property type="molecule type" value="Genomic_DNA"/>
</dbReference>
<sequence>MIKYFLLRSFRKYGLTGILLLIISIFSIFIGLYIVFQFCSTLSTSFTIAKNANQIDNQTTQLAAEFMSGVVGTIWSFAGVILFFLALRLQSKELSLQLQELKDTRNVFTTQQFESTFFNLLKTQNDIRQGIVYQVERYNELGQKDNPTIYNSQTAFTEIKKFMFTVRENLNKNLKKVENFLAEEHTEEEKKEYLEKFEEVHLVKYDNIIKNPKLSAKVVYKETFDKFDNQLGHYFRNLYHILLYLKESEETEIGLELHDQMLGKKLSIIINEEDIEVQKIKKKYSKYSDFVQAQMSASELYLLFYNCLFFSKMKRLVQYYQIVGNLSADDLLFPNHDNQLYPEIEYKGELIPKLELSTRNQTLKI</sequence>
<evidence type="ECO:0000256" key="1">
    <source>
        <dbReference type="SAM" id="Phobius"/>
    </source>
</evidence>